<dbReference type="PROSITE" id="PS50030">
    <property type="entry name" value="UBA"/>
    <property type="match status" value="1"/>
</dbReference>
<dbReference type="AlphaFoldDB" id="A0A5J4YPG5"/>
<evidence type="ECO:0000313" key="8">
    <source>
        <dbReference type="EMBL" id="KAA8492603.1"/>
    </source>
</evidence>
<dbReference type="OrthoDB" id="2121326at2759"/>
<dbReference type="FunFam" id="3.40.30.10:FF:000245">
    <property type="entry name" value="Thioredoxin"/>
    <property type="match status" value="1"/>
</dbReference>
<keyword evidence="9" id="KW-1185">Reference proteome</keyword>
<dbReference type="PROSITE" id="PS51352">
    <property type="entry name" value="THIOREDOXIN_2"/>
    <property type="match status" value="1"/>
</dbReference>
<dbReference type="PROSITE" id="PS50033">
    <property type="entry name" value="UBX"/>
    <property type="match status" value="1"/>
</dbReference>
<dbReference type="CDD" id="cd01767">
    <property type="entry name" value="UBX"/>
    <property type="match status" value="1"/>
</dbReference>
<dbReference type="Gene3D" id="3.10.20.90">
    <property type="entry name" value="Phosphatidylinositol 3-kinase Catalytic Subunit, Chain A, domain 1"/>
    <property type="match status" value="1"/>
</dbReference>
<organism evidence="8 9">
    <name type="scientific">Porphyridium purpureum</name>
    <name type="common">Red alga</name>
    <name type="synonym">Porphyridium cruentum</name>
    <dbReference type="NCBI Taxonomy" id="35688"/>
    <lineage>
        <taxon>Eukaryota</taxon>
        <taxon>Rhodophyta</taxon>
        <taxon>Bangiophyceae</taxon>
        <taxon>Porphyridiales</taxon>
        <taxon>Porphyridiaceae</taxon>
        <taxon>Porphyridium</taxon>
    </lineage>
</organism>
<dbReference type="InterPro" id="IPR001012">
    <property type="entry name" value="UBX_dom"/>
</dbReference>
<evidence type="ECO:0000256" key="2">
    <source>
        <dbReference type="ARBA" id="ARBA00023157"/>
    </source>
</evidence>
<dbReference type="PANTHER" id="PTHR46115">
    <property type="entry name" value="THIOREDOXIN-LIKE PROTEIN 1"/>
    <property type="match status" value="1"/>
</dbReference>
<sequence length="447" mass="48269">MVVHQVGNLSEFGRAIVSAGHKLVVVDYFATWCGPCRAIAPLMEQLSEEYAATCVFLKVDVDVARDVAQQQGIRSMPTFGFFLNGSKVDEFSGANPNKLRSVIDQLAPKGAAPFAGEGFKLGGGSTAATHKIVWGDKAAASASQKEAAQAQQPPKATNDAAPSDESVANANAHKENGNAEAAAPPAASADPALQQLMPAVDEAKVGILLDMGFPRVRAEKALILNGSDPERAAEWIFDHMEDPDIDEPLQVVAKAGPTLTEEEKRAKAQELLAAARAKRAAEEKQREVESEKTRLKFGKEISAVKAAQEEEQRRRDIALRKKEKADAVAERERLRRLLKEDAEARKRQFAPQAVAPAEHSVASSVPSAPGAGLIELRLPDGSKIRGEFQPDQTLSDVAEYVRTQRAEYQAFKLQNTYPRKTYQPSDFGSVQLGSSGLLPRGALMVLL</sequence>
<evidence type="ECO:0000256" key="4">
    <source>
        <dbReference type="SAM" id="MobiDB-lite"/>
    </source>
</evidence>
<dbReference type="SUPFAM" id="SSF52833">
    <property type="entry name" value="Thioredoxin-like"/>
    <property type="match status" value="1"/>
</dbReference>
<evidence type="ECO:0000259" key="5">
    <source>
        <dbReference type="PROSITE" id="PS50030"/>
    </source>
</evidence>
<dbReference type="InterPro" id="IPR029071">
    <property type="entry name" value="Ubiquitin-like_domsf"/>
</dbReference>
<dbReference type="InterPro" id="IPR015940">
    <property type="entry name" value="UBA"/>
</dbReference>
<accession>A0A5J4YPG5</accession>
<dbReference type="SMART" id="SM00165">
    <property type="entry name" value="UBA"/>
    <property type="match status" value="1"/>
</dbReference>
<feature type="domain" description="UBX" evidence="6">
    <location>
        <begin position="374"/>
        <end position="445"/>
    </location>
</feature>
<feature type="region of interest" description="Disordered" evidence="4">
    <location>
        <begin position="143"/>
        <end position="167"/>
    </location>
</feature>
<dbReference type="InterPro" id="IPR017937">
    <property type="entry name" value="Thioredoxin_CS"/>
</dbReference>
<evidence type="ECO:0000256" key="1">
    <source>
        <dbReference type="ARBA" id="ARBA00003318"/>
    </source>
</evidence>
<dbReference type="InterPro" id="IPR036249">
    <property type="entry name" value="Thioredoxin-like_sf"/>
</dbReference>
<dbReference type="SMART" id="SM00166">
    <property type="entry name" value="UBX"/>
    <property type="match status" value="1"/>
</dbReference>
<dbReference type="InterPro" id="IPR009060">
    <property type="entry name" value="UBA-like_sf"/>
</dbReference>
<dbReference type="Gene3D" id="3.40.30.10">
    <property type="entry name" value="Glutaredoxin"/>
    <property type="match status" value="1"/>
</dbReference>
<dbReference type="SUPFAM" id="SSF54236">
    <property type="entry name" value="Ubiquitin-like"/>
    <property type="match status" value="1"/>
</dbReference>
<feature type="domain" description="Thioredoxin" evidence="7">
    <location>
        <begin position="1"/>
        <end position="108"/>
    </location>
</feature>
<dbReference type="Gene3D" id="1.10.8.10">
    <property type="entry name" value="DNA helicase RuvA subunit, C-terminal domain"/>
    <property type="match status" value="1"/>
</dbReference>
<dbReference type="Pfam" id="PF00789">
    <property type="entry name" value="UBX"/>
    <property type="match status" value="1"/>
</dbReference>
<evidence type="ECO:0000256" key="3">
    <source>
        <dbReference type="SAM" id="Coils"/>
    </source>
</evidence>
<dbReference type="CDD" id="cd02947">
    <property type="entry name" value="TRX_family"/>
    <property type="match status" value="1"/>
</dbReference>
<feature type="compositionally biased region" description="Low complexity" evidence="4">
    <location>
        <begin position="143"/>
        <end position="156"/>
    </location>
</feature>
<dbReference type="SUPFAM" id="SSF46934">
    <property type="entry name" value="UBA-like"/>
    <property type="match status" value="1"/>
</dbReference>
<evidence type="ECO:0000313" key="9">
    <source>
        <dbReference type="Proteomes" id="UP000324585"/>
    </source>
</evidence>
<dbReference type="PRINTS" id="PR00421">
    <property type="entry name" value="THIOREDOXIN"/>
</dbReference>
<gene>
    <name evidence="8" type="ORF">FVE85_8110</name>
</gene>
<comment type="caution">
    <text evidence="8">The sequence shown here is derived from an EMBL/GenBank/DDBJ whole genome shotgun (WGS) entry which is preliminary data.</text>
</comment>
<protein>
    <submittedName>
        <fullName evidence="8">Thioredoxin</fullName>
    </submittedName>
</protein>
<proteinExistence type="predicted"/>
<dbReference type="InterPro" id="IPR013766">
    <property type="entry name" value="Thioredoxin_domain"/>
</dbReference>
<dbReference type="EMBL" id="VRMN01000009">
    <property type="protein sequence ID" value="KAA8492603.1"/>
    <property type="molecule type" value="Genomic_DNA"/>
</dbReference>
<dbReference type="PROSITE" id="PS00194">
    <property type="entry name" value="THIOREDOXIN_1"/>
    <property type="match status" value="1"/>
</dbReference>
<dbReference type="OMA" id="YPRKIYT"/>
<evidence type="ECO:0000259" key="6">
    <source>
        <dbReference type="PROSITE" id="PS50033"/>
    </source>
</evidence>
<dbReference type="Proteomes" id="UP000324585">
    <property type="component" value="Unassembled WGS sequence"/>
</dbReference>
<dbReference type="Pfam" id="PF22562">
    <property type="entry name" value="UBA_7"/>
    <property type="match status" value="1"/>
</dbReference>
<comment type="function">
    <text evidence="1">Participates in various redox reactions through the reversible oxidation of its active center dithiol to a disulfide and catalyzes dithiol-disulfide exchange reactions.</text>
</comment>
<feature type="domain" description="UBA" evidence="5">
    <location>
        <begin position="199"/>
        <end position="239"/>
    </location>
</feature>
<name>A0A5J4YPG5_PORPP</name>
<feature type="coiled-coil region" evidence="3">
    <location>
        <begin position="265"/>
        <end position="294"/>
    </location>
</feature>
<dbReference type="Pfam" id="PF00085">
    <property type="entry name" value="Thioredoxin"/>
    <property type="match status" value="1"/>
</dbReference>
<keyword evidence="3" id="KW-0175">Coiled coil</keyword>
<reference evidence="9" key="1">
    <citation type="journal article" date="2019" name="Nat. Commun.">
        <title>Expansion of phycobilisome linker gene families in mesophilic red algae.</title>
        <authorList>
            <person name="Lee J."/>
            <person name="Kim D."/>
            <person name="Bhattacharya D."/>
            <person name="Yoon H.S."/>
        </authorList>
    </citation>
    <scope>NUCLEOTIDE SEQUENCE [LARGE SCALE GENOMIC DNA]</scope>
    <source>
        <strain evidence="9">CCMP 1328</strain>
    </source>
</reference>
<keyword evidence="2" id="KW-1015">Disulfide bond</keyword>
<evidence type="ECO:0000259" key="7">
    <source>
        <dbReference type="PROSITE" id="PS51352"/>
    </source>
</evidence>